<dbReference type="HAMAP" id="MF_01456">
    <property type="entry name" value="NDH1_NuoK"/>
    <property type="match status" value="1"/>
</dbReference>
<gene>
    <name evidence="8" type="primary">nuoK</name>
    <name evidence="9" type="ORF">SE17_38650</name>
</gene>
<keyword evidence="6 8" id="KW-1133">Transmembrane helix</keyword>
<feature type="transmembrane region" description="Helical" evidence="8">
    <location>
        <begin position="33"/>
        <end position="53"/>
    </location>
</feature>
<dbReference type="GO" id="GO:0030964">
    <property type="term" value="C:NADH dehydrogenase complex"/>
    <property type="evidence" value="ECO:0007669"/>
    <property type="project" value="TreeGrafter"/>
</dbReference>
<dbReference type="GO" id="GO:0050136">
    <property type="term" value="F:NADH dehydrogenase (quinone) (non-electrogenic) activity"/>
    <property type="evidence" value="ECO:0007669"/>
    <property type="project" value="UniProtKB-UniRule"/>
</dbReference>
<dbReference type="Gene3D" id="1.10.287.3510">
    <property type="match status" value="1"/>
</dbReference>
<dbReference type="Proteomes" id="UP000050509">
    <property type="component" value="Unassembled WGS sequence"/>
</dbReference>
<dbReference type="InterPro" id="IPR039428">
    <property type="entry name" value="NUOK/Mnh_C1-like"/>
</dbReference>
<keyword evidence="8" id="KW-0520">NAD</keyword>
<accession>A0A0P9F7S1</accession>
<keyword evidence="10" id="KW-1185">Reference proteome</keyword>
<keyword evidence="5 8" id="KW-0874">Quinone</keyword>
<protein>
    <recommendedName>
        <fullName evidence="8">NADH-quinone oxidoreductase subunit K</fullName>
        <ecNumber evidence="8">7.1.1.-</ecNumber>
    </recommendedName>
    <alternativeName>
        <fullName evidence="8">NADH dehydrogenase I subunit K</fullName>
    </alternativeName>
    <alternativeName>
        <fullName evidence="8">NDH-1 subunit K</fullName>
    </alternativeName>
</protein>
<evidence type="ECO:0000256" key="1">
    <source>
        <dbReference type="ARBA" id="ARBA00004141"/>
    </source>
</evidence>
<organism evidence="9 10">
    <name type="scientific">Kouleothrix aurantiaca</name>
    <dbReference type="NCBI Taxonomy" id="186479"/>
    <lineage>
        <taxon>Bacteria</taxon>
        <taxon>Bacillati</taxon>
        <taxon>Chloroflexota</taxon>
        <taxon>Chloroflexia</taxon>
        <taxon>Chloroflexales</taxon>
        <taxon>Roseiflexineae</taxon>
        <taxon>Roseiflexaceae</taxon>
        <taxon>Kouleothrix</taxon>
    </lineage>
</organism>
<dbReference type="InterPro" id="IPR001133">
    <property type="entry name" value="NADH_UbQ_OxRdtase_chain4L/K"/>
</dbReference>
<evidence type="ECO:0000256" key="7">
    <source>
        <dbReference type="ARBA" id="ARBA00023136"/>
    </source>
</evidence>
<evidence type="ECO:0000256" key="2">
    <source>
        <dbReference type="ARBA" id="ARBA00010519"/>
    </source>
</evidence>
<comment type="subcellular location">
    <subcellularLocation>
        <location evidence="8">Cell membrane</location>
        <topology evidence="8">Multi-pass membrane protein</topology>
    </subcellularLocation>
    <subcellularLocation>
        <location evidence="1">Membrane</location>
        <topology evidence="1">Multi-pass membrane protein</topology>
    </subcellularLocation>
</comment>
<keyword evidence="3 8" id="KW-0813">Transport</keyword>
<dbReference type="NCBIfam" id="NF004321">
    <property type="entry name" value="PRK05715.1-3"/>
    <property type="match status" value="1"/>
</dbReference>
<dbReference type="FunFam" id="1.10.287.3510:FF:000001">
    <property type="entry name" value="NADH-quinone oxidoreductase subunit K"/>
    <property type="match status" value="1"/>
</dbReference>
<evidence type="ECO:0000256" key="4">
    <source>
        <dbReference type="ARBA" id="ARBA00022692"/>
    </source>
</evidence>
<dbReference type="AlphaFoldDB" id="A0A0P9F7S1"/>
<comment type="caution">
    <text evidence="9">The sequence shown here is derived from an EMBL/GenBank/DDBJ whole genome shotgun (WGS) entry which is preliminary data.</text>
</comment>
<dbReference type="GO" id="GO:0048038">
    <property type="term" value="F:quinone binding"/>
    <property type="evidence" value="ECO:0007669"/>
    <property type="project" value="UniProtKB-KW"/>
</dbReference>
<evidence type="ECO:0000256" key="8">
    <source>
        <dbReference type="HAMAP-Rule" id="MF_01456"/>
    </source>
</evidence>
<comment type="catalytic activity">
    <reaction evidence="8">
        <text>a quinone + NADH + 5 H(+)(in) = a quinol + NAD(+) + 4 H(+)(out)</text>
        <dbReference type="Rhea" id="RHEA:57888"/>
        <dbReference type="ChEBI" id="CHEBI:15378"/>
        <dbReference type="ChEBI" id="CHEBI:24646"/>
        <dbReference type="ChEBI" id="CHEBI:57540"/>
        <dbReference type="ChEBI" id="CHEBI:57945"/>
        <dbReference type="ChEBI" id="CHEBI:132124"/>
    </reaction>
</comment>
<dbReference type="PANTHER" id="PTHR11434:SF16">
    <property type="entry name" value="NADH-UBIQUINONE OXIDOREDUCTASE CHAIN 4L"/>
    <property type="match status" value="1"/>
</dbReference>
<reference evidence="9 10" key="1">
    <citation type="submission" date="2015-09" db="EMBL/GenBank/DDBJ databases">
        <title>Draft genome sequence of Kouleothrix aurantiaca JCM 19913.</title>
        <authorList>
            <person name="Hemp J."/>
        </authorList>
    </citation>
    <scope>NUCLEOTIDE SEQUENCE [LARGE SCALE GENOMIC DNA]</scope>
    <source>
        <strain evidence="9 10">COM-B</strain>
    </source>
</reference>
<evidence type="ECO:0000313" key="9">
    <source>
        <dbReference type="EMBL" id="KPV48328.1"/>
    </source>
</evidence>
<proteinExistence type="inferred from homology"/>
<keyword evidence="8" id="KW-1003">Cell membrane</keyword>
<dbReference type="PATRIC" id="fig|186479.3.peg.5647"/>
<dbReference type="GO" id="GO:0005886">
    <property type="term" value="C:plasma membrane"/>
    <property type="evidence" value="ECO:0007669"/>
    <property type="project" value="UniProtKB-SubCell"/>
</dbReference>
<name>A0A0P9F7S1_9CHLR</name>
<evidence type="ECO:0000256" key="6">
    <source>
        <dbReference type="ARBA" id="ARBA00022989"/>
    </source>
</evidence>
<evidence type="ECO:0000256" key="3">
    <source>
        <dbReference type="ARBA" id="ARBA00022448"/>
    </source>
</evidence>
<feature type="transmembrane region" description="Helical" evidence="8">
    <location>
        <begin position="65"/>
        <end position="89"/>
    </location>
</feature>
<evidence type="ECO:0000256" key="5">
    <source>
        <dbReference type="ARBA" id="ARBA00022719"/>
    </source>
</evidence>
<sequence>MVDAVPLPWVLAVAAALFCIGLFGSLSRRNTVGILLGVELMLNAVNLNLVAFWRYLEPNVVAGQVFALFIITVAAAEAAVGLAMIIAIYRSRLTVNADEVDTLKG</sequence>
<dbReference type="NCBIfam" id="NF004322">
    <property type="entry name" value="PRK05715.1-4"/>
    <property type="match status" value="1"/>
</dbReference>
<feature type="transmembrane region" description="Helical" evidence="8">
    <location>
        <begin position="6"/>
        <end position="26"/>
    </location>
</feature>
<dbReference type="Pfam" id="PF00420">
    <property type="entry name" value="Oxidored_q2"/>
    <property type="match status" value="1"/>
</dbReference>
<dbReference type="PANTHER" id="PTHR11434">
    <property type="entry name" value="NADH-UBIQUINONE OXIDOREDUCTASE SUBUNIT ND4L"/>
    <property type="match status" value="1"/>
</dbReference>
<dbReference type="EMBL" id="LJCR01002741">
    <property type="protein sequence ID" value="KPV48328.1"/>
    <property type="molecule type" value="Genomic_DNA"/>
</dbReference>
<dbReference type="EC" id="7.1.1.-" evidence="8"/>
<comment type="function">
    <text evidence="8">NDH-1 shuttles electrons from NADH, via FMN and iron-sulfur (Fe-S) centers, to quinones in the respiratory chain. The immediate electron acceptor for the enzyme in this species is believed to be ubiquinone. Couples the redox reaction to proton translocation (for every two electrons transferred, four hydrogen ions are translocated across the cytoplasmic membrane), and thus conserves the redox energy in a proton gradient.</text>
</comment>
<keyword evidence="8" id="KW-1278">Translocase</keyword>
<keyword evidence="7 8" id="KW-0472">Membrane</keyword>
<keyword evidence="8 9" id="KW-0830">Ubiquinone</keyword>
<dbReference type="NCBIfam" id="NF004320">
    <property type="entry name" value="PRK05715.1-2"/>
    <property type="match status" value="1"/>
</dbReference>
<dbReference type="NCBIfam" id="NF004323">
    <property type="entry name" value="PRK05715.1-5"/>
    <property type="match status" value="1"/>
</dbReference>
<keyword evidence="4 8" id="KW-0812">Transmembrane</keyword>
<comment type="subunit">
    <text evidence="8">NDH-1 is composed of 14 different subunits. Subunits NuoA, H, J, K, L, M, N constitute the membrane sector of the complex.</text>
</comment>
<comment type="similarity">
    <text evidence="2 8">Belongs to the complex I subunit 4L family.</text>
</comment>
<dbReference type="GO" id="GO:0042773">
    <property type="term" value="P:ATP synthesis coupled electron transport"/>
    <property type="evidence" value="ECO:0007669"/>
    <property type="project" value="InterPro"/>
</dbReference>
<evidence type="ECO:0000313" key="10">
    <source>
        <dbReference type="Proteomes" id="UP000050509"/>
    </source>
</evidence>